<keyword evidence="1" id="KW-0175">Coiled coil</keyword>
<sequence length="164" mass="18977">MSRDFLIVDTAYNTNEYPGNVIVKVNDEYYLIPTLNRNSNDLTSFKKIEHEVIKNKNLTEIPRYRYTTLELEKREGHNIPIGRAITEKELDELKEELHLTDDDISESFEETIGAIYGEKSEKKFRCIQISVEEVYAVQIEEKLKKKGIQAANVTAGKINIRIPV</sequence>
<feature type="coiled-coil region" evidence="1">
    <location>
        <begin position="83"/>
        <end position="110"/>
    </location>
</feature>
<evidence type="ECO:0000256" key="1">
    <source>
        <dbReference type="SAM" id="Coils"/>
    </source>
</evidence>
<name>A0A8S5RCV5_9VIRU</name>
<protein>
    <submittedName>
        <fullName evidence="2">Uncharacterized protein</fullName>
    </submittedName>
</protein>
<organism evidence="2">
    <name type="scientific">virus sp. ctmTa7</name>
    <dbReference type="NCBI Taxonomy" id="2828255"/>
    <lineage>
        <taxon>Viruses</taxon>
    </lineage>
</organism>
<evidence type="ECO:0000313" key="2">
    <source>
        <dbReference type="EMBL" id="DAE28971.1"/>
    </source>
</evidence>
<proteinExistence type="predicted"/>
<dbReference type="EMBL" id="BK059091">
    <property type="protein sequence ID" value="DAE28971.1"/>
    <property type="molecule type" value="Genomic_DNA"/>
</dbReference>
<accession>A0A8S5RCV5</accession>
<reference evidence="2" key="1">
    <citation type="journal article" date="2021" name="Proc. Natl. Acad. Sci. U.S.A.">
        <title>A Catalog of Tens of Thousands of Viruses from Human Metagenomes Reveals Hidden Associations with Chronic Diseases.</title>
        <authorList>
            <person name="Tisza M.J."/>
            <person name="Buck C.B."/>
        </authorList>
    </citation>
    <scope>NUCLEOTIDE SEQUENCE</scope>
    <source>
        <strain evidence="2">CtmTa7</strain>
    </source>
</reference>